<sequence>MQVAVAAEGLFCAVRSEGRGAVVSRLVVAMAHDRVGCKVVGPGRNVGGRQCDVFWRSRGCWGRCSSGSGCWWFMLWDVSGRPVTRTHLRCFLSGDAGISWRRQHGLLSAMFVN</sequence>
<name>A0A8H3VWR9_9PEZI</name>
<accession>A0A8H3VWR9</accession>
<comment type="caution">
    <text evidence="1">The sequence shown here is derived from an EMBL/GenBank/DDBJ whole genome shotgun (WGS) entry which is preliminary data.</text>
</comment>
<dbReference type="Proteomes" id="UP000434172">
    <property type="component" value="Unassembled WGS sequence"/>
</dbReference>
<protein>
    <submittedName>
        <fullName evidence="1">Uncharacterized protein</fullName>
    </submittedName>
</protein>
<gene>
    <name evidence="1" type="ORF">GQ607_016404</name>
</gene>
<dbReference type="EMBL" id="WOWK01000162">
    <property type="protein sequence ID" value="KAF0316369.1"/>
    <property type="molecule type" value="Genomic_DNA"/>
</dbReference>
<organism evidence="1 2">
    <name type="scientific">Colletotrichum asianum</name>
    <dbReference type="NCBI Taxonomy" id="702518"/>
    <lineage>
        <taxon>Eukaryota</taxon>
        <taxon>Fungi</taxon>
        <taxon>Dikarya</taxon>
        <taxon>Ascomycota</taxon>
        <taxon>Pezizomycotina</taxon>
        <taxon>Sordariomycetes</taxon>
        <taxon>Hypocreomycetidae</taxon>
        <taxon>Glomerellales</taxon>
        <taxon>Glomerellaceae</taxon>
        <taxon>Colletotrichum</taxon>
        <taxon>Colletotrichum gloeosporioides species complex</taxon>
    </lineage>
</organism>
<evidence type="ECO:0000313" key="1">
    <source>
        <dbReference type="EMBL" id="KAF0316369.1"/>
    </source>
</evidence>
<reference evidence="1 2" key="1">
    <citation type="submission" date="2019-12" db="EMBL/GenBank/DDBJ databases">
        <title>A genome sequence resource for the geographically widespread anthracnose pathogen Colletotrichum asianum.</title>
        <authorList>
            <person name="Meng Y."/>
        </authorList>
    </citation>
    <scope>NUCLEOTIDE SEQUENCE [LARGE SCALE GENOMIC DNA]</scope>
    <source>
        <strain evidence="1 2">ICMP 18580</strain>
    </source>
</reference>
<keyword evidence="2" id="KW-1185">Reference proteome</keyword>
<dbReference type="AlphaFoldDB" id="A0A8H3VWR9"/>
<proteinExistence type="predicted"/>
<evidence type="ECO:0000313" key="2">
    <source>
        <dbReference type="Proteomes" id="UP000434172"/>
    </source>
</evidence>